<comment type="caution">
    <text evidence="3">The sequence shown here is derived from an EMBL/GenBank/DDBJ whole genome shotgun (WGS) entry which is preliminary data.</text>
</comment>
<dbReference type="InterPro" id="IPR036390">
    <property type="entry name" value="WH_DNA-bd_sf"/>
</dbReference>
<feature type="domain" description="HTH arsR-type" evidence="2">
    <location>
        <begin position="19"/>
        <end position="102"/>
    </location>
</feature>
<evidence type="ECO:0000259" key="2">
    <source>
        <dbReference type="SMART" id="SM00418"/>
    </source>
</evidence>
<dbReference type="Proteomes" id="UP000245624">
    <property type="component" value="Unassembled WGS sequence"/>
</dbReference>
<protein>
    <submittedName>
        <fullName evidence="3">Transcriptional regulator</fullName>
    </submittedName>
</protein>
<proteinExistence type="predicted"/>
<name>A0A317L0E8_9BACI</name>
<dbReference type="NCBIfam" id="NF005061">
    <property type="entry name" value="PRK06474.1"/>
    <property type="match status" value="1"/>
</dbReference>
<dbReference type="InterPro" id="IPR011991">
    <property type="entry name" value="ArsR-like_HTH"/>
</dbReference>
<dbReference type="InterPro" id="IPR036388">
    <property type="entry name" value="WH-like_DNA-bd_sf"/>
</dbReference>
<dbReference type="SMART" id="SM00418">
    <property type="entry name" value="HTH_ARSR"/>
    <property type="match status" value="1"/>
</dbReference>
<dbReference type="CDD" id="cd00090">
    <property type="entry name" value="HTH_ARSR"/>
    <property type="match status" value="1"/>
</dbReference>
<dbReference type="GO" id="GO:0003677">
    <property type="term" value="F:DNA binding"/>
    <property type="evidence" value="ECO:0007669"/>
    <property type="project" value="UniProtKB-KW"/>
</dbReference>
<dbReference type="Gene3D" id="1.10.10.10">
    <property type="entry name" value="Winged helix-like DNA-binding domain superfamily/Winged helix DNA-binding domain"/>
    <property type="match status" value="1"/>
</dbReference>
<dbReference type="Pfam" id="PF12840">
    <property type="entry name" value="HTH_20"/>
    <property type="match status" value="1"/>
</dbReference>
<dbReference type="InterPro" id="IPR001845">
    <property type="entry name" value="HTH_ArsR_DNA-bd_dom"/>
</dbReference>
<accession>A0A317L0E8</accession>
<dbReference type="Gene3D" id="6.10.140.2180">
    <property type="match status" value="1"/>
</dbReference>
<sequence length="194" mass="22500">MILLLKVIIMMRRMKMDNSKWKKLLHPVRMEIIQTLAGGKELTASQLASLLPNVPHATLYRHIKYLHDIGLIIVKKEIPKRGTMERVYSLAKGADSIAPNDLKSLSKEEHLDLFTTFISNTVQDFGNYLEQGNHDFLADGVSYRQGIYYMSDDEFKEFVYELKKVYQKYQSNEPTENRKKRKITTVMIPMKGEG</sequence>
<dbReference type="EMBL" id="QGTD01000008">
    <property type="protein sequence ID" value="PWU69073.1"/>
    <property type="molecule type" value="Genomic_DNA"/>
</dbReference>
<keyword evidence="1" id="KW-0238">DNA-binding</keyword>
<dbReference type="SUPFAM" id="SSF46785">
    <property type="entry name" value="Winged helix' DNA-binding domain"/>
    <property type="match status" value="1"/>
</dbReference>
<dbReference type="AlphaFoldDB" id="A0A317L0E8"/>
<dbReference type="GO" id="GO:0003700">
    <property type="term" value="F:DNA-binding transcription factor activity"/>
    <property type="evidence" value="ECO:0007669"/>
    <property type="project" value="InterPro"/>
</dbReference>
<evidence type="ECO:0000313" key="3">
    <source>
        <dbReference type="EMBL" id="PWU69073.1"/>
    </source>
</evidence>
<keyword evidence="4" id="KW-1185">Reference proteome</keyword>
<dbReference type="OrthoDB" id="5949858at2"/>
<reference evidence="3 4" key="1">
    <citation type="submission" date="2018-05" db="EMBL/GenBank/DDBJ databases">
        <title>Genomic analysis of Gracilibacillus dipsosauri DD1 reveals novel features of a salt-tolerant amylase.</title>
        <authorList>
            <person name="Deutch C.E."/>
            <person name="Yang S."/>
        </authorList>
    </citation>
    <scope>NUCLEOTIDE SEQUENCE [LARGE SCALE GENOMIC DNA]</scope>
    <source>
        <strain evidence="3 4">DD1</strain>
    </source>
</reference>
<evidence type="ECO:0000256" key="1">
    <source>
        <dbReference type="ARBA" id="ARBA00023125"/>
    </source>
</evidence>
<evidence type="ECO:0000313" key="4">
    <source>
        <dbReference type="Proteomes" id="UP000245624"/>
    </source>
</evidence>
<organism evidence="3 4">
    <name type="scientific">Gracilibacillus dipsosauri</name>
    <dbReference type="NCBI Taxonomy" id="178340"/>
    <lineage>
        <taxon>Bacteria</taxon>
        <taxon>Bacillati</taxon>
        <taxon>Bacillota</taxon>
        <taxon>Bacilli</taxon>
        <taxon>Bacillales</taxon>
        <taxon>Bacillaceae</taxon>
        <taxon>Gracilibacillus</taxon>
    </lineage>
</organism>
<gene>
    <name evidence="3" type="ORF">DLJ74_11730</name>
</gene>